<sequence length="252" mass="29963">MISSTPLFTQYKDSFLLYTFRHMERMLTCKSQSLTAILAAELTYMYNIASVITYKDVHDSEIEKLKEWALNLNQPTQMEQLIVEFEKKMIELNLRALIPKKYEYSYQTIWESIHFMAIIADDIVHNRKKLTFEFVTNQLRQIKTFYHNLFIKLHCVVCSTHYHNIKGVIIITIERLEICLNRERFGETIITVDDITSNNTTENVIMKYGVLYSTMVLHNHINEYKNIQLNIKPAVDAFKMKWNEYKQLLQLN</sequence>
<evidence type="ECO:0008006" key="3">
    <source>
        <dbReference type="Google" id="ProtNLM"/>
    </source>
</evidence>
<reference evidence="1 2" key="1">
    <citation type="submission" date="2007-11" db="EMBL/GenBank/DDBJ databases">
        <title>Sequence and organization of Orgyia leucostigma nucleopolyhedrovirus genome.</title>
        <authorList>
            <person name="Eveleigh R.J.M."/>
            <person name="Lapointe R."/>
            <person name="Graham R.I."/>
            <person name="Lauzon H.A.M."/>
            <person name="Pavlik L."/>
            <person name="Arif B.M."/>
            <person name="Lucarotti C.J."/>
        </authorList>
    </citation>
    <scope>NUCLEOTIDE SEQUENCE [LARGE SCALE GENOMIC DNA]</scope>
    <source>
        <strain evidence="1">CFS-77</strain>
    </source>
</reference>
<dbReference type="RefSeq" id="YP_001650990.1">
    <property type="nucleotide sequence ID" value="NC_010276.1"/>
</dbReference>
<dbReference type="OrthoDB" id="8905at10239"/>
<keyword evidence="2" id="KW-1185">Reference proteome</keyword>
<dbReference type="Proteomes" id="UP000203316">
    <property type="component" value="Segment"/>
</dbReference>
<protein>
    <recommendedName>
        <fullName evidence="3">P33</fullName>
    </recommendedName>
</protein>
<dbReference type="Pfam" id="PF05214">
    <property type="entry name" value="Baculo_p33"/>
    <property type="match status" value="1"/>
</dbReference>
<evidence type="ECO:0000313" key="1">
    <source>
        <dbReference type="EMBL" id="ABY65806.1"/>
    </source>
</evidence>
<dbReference type="InterPro" id="IPR007879">
    <property type="entry name" value="Baculo_p33"/>
</dbReference>
<dbReference type="KEGG" id="vg:5850496"/>
<name>B0FDU8_9ABAC</name>
<proteinExistence type="predicted"/>
<dbReference type="GeneID" id="5850496"/>
<evidence type="ECO:0000313" key="2">
    <source>
        <dbReference type="Proteomes" id="UP000203316"/>
    </source>
</evidence>
<dbReference type="EMBL" id="EU309041">
    <property type="protein sequence ID" value="ABY65806.1"/>
    <property type="molecule type" value="Genomic_DNA"/>
</dbReference>
<accession>B0FDU8</accession>
<organism evidence="1 2">
    <name type="scientific">Orgyia leucostigma nucleopolyhedrovirus</name>
    <dbReference type="NCBI Taxonomy" id="490711"/>
    <lineage>
        <taxon>Viruses</taxon>
        <taxon>Viruses incertae sedis</taxon>
        <taxon>Naldaviricetes</taxon>
        <taxon>Lefavirales</taxon>
        <taxon>Baculoviridae</taxon>
        <taxon>Alphabaculovirus</taxon>
        <taxon>Alphabaculovirus orleucostigmae</taxon>
    </lineage>
</organism>